<dbReference type="EMBL" id="JH817025">
    <property type="protein sequence ID" value="EKC27444.1"/>
    <property type="molecule type" value="Genomic_DNA"/>
</dbReference>
<evidence type="ECO:0000313" key="3">
    <source>
        <dbReference type="EMBL" id="EKC27444.1"/>
    </source>
</evidence>
<dbReference type="Pfam" id="PF07699">
    <property type="entry name" value="Ephrin_rec_like"/>
    <property type="match status" value="1"/>
</dbReference>
<reference evidence="3" key="1">
    <citation type="journal article" date="2012" name="Nature">
        <title>The oyster genome reveals stress adaptation and complexity of shell formation.</title>
        <authorList>
            <person name="Zhang G."/>
            <person name="Fang X."/>
            <person name="Guo X."/>
            <person name="Li L."/>
            <person name="Luo R."/>
            <person name="Xu F."/>
            <person name="Yang P."/>
            <person name="Zhang L."/>
            <person name="Wang X."/>
            <person name="Qi H."/>
            <person name="Xiong Z."/>
            <person name="Que H."/>
            <person name="Xie Y."/>
            <person name="Holland P.W."/>
            <person name="Paps J."/>
            <person name="Zhu Y."/>
            <person name="Wu F."/>
            <person name="Chen Y."/>
            <person name="Wang J."/>
            <person name="Peng C."/>
            <person name="Meng J."/>
            <person name="Yang L."/>
            <person name="Liu J."/>
            <person name="Wen B."/>
            <person name="Zhang N."/>
            <person name="Huang Z."/>
            <person name="Zhu Q."/>
            <person name="Feng Y."/>
            <person name="Mount A."/>
            <person name="Hedgecock D."/>
            <person name="Xu Z."/>
            <person name="Liu Y."/>
            <person name="Domazet-Loso T."/>
            <person name="Du Y."/>
            <person name="Sun X."/>
            <person name="Zhang S."/>
            <person name="Liu B."/>
            <person name="Cheng P."/>
            <person name="Jiang X."/>
            <person name="Li J."/>
            <person name="Fan D."/>
            <person name="Wang W."/>
            <person name="Fu W."/>
            <person name="Wang T."/>
            <person name="Wang B."/>
            <person name="Zhang J."/>
            <person name="Peng Z."/>
            <person name="Li Y."/>
            <person name="Li N."/>
            <person name="Wang J."/>
            <person name="Chen M."/>
            <person name="He Y."/>
            <person name="Tan F."/>
            <person name="Song X."/>
            <person name="Zheng Q."/>
            <person name="Huang R."/>
            <person name="Yang H."/>
            <person name="Du X."/>
            <person name="Chen L."/>
            <person name="Yang M."/>
            <person name="Gaffney P.M."/>
            <person name="Wang S."/>
            <person name="Luo L."/>
            <person name="She Z."/>
            <person name="Ming Y."/>
            <person name="Huang W."/>
            <person name="Zhang S."/>
            <person name="Huang B."/>
            <person name="Zhang Y."/>
            <person name="Qu T."/>
            <person name="Ni P."/>
            <person name="Miao G."/>
            <person name="Wang J."/>
            <person name="Wang Q."/>
            <person name="Steinberg C.E."/>
            <person name="Wang H."/>
            <person name="Li N."/>
            <person name="Qian L."/>
            <person name="Zhang G."/>
            <person name="Li Y."/>
            <person name="Yang H."/>
            <person name="Liu X."/>
            <person name="Wang J."/>
            <person name="Yin Y."/>
            <person name="Wang J."/>
        </authorList>
    </citation>
    <scope>NUCLEOTIDE SEQUENCE [LARGE SCALE GENOMIC DNA]</scope>
    <source>
        <strain evidence="3">05x7-T-G4-1.051#20</strain>
    </source>
</reference>
<protein>
    <submittedName>
        <fullName evidence="3">Signal peptide, CUB and EGF-like domain-containing protein 1</fullName>
    </submittedName>
</protein>
<dbReference type="Gene3D" id="2.10.50.10">
    <property type="entry name" value="Tumor Necrosis Factor Receptor, subunit A, domain 2"/>
    <property type="match status" value="6"/>
</dbReference>
<gene>
    <name evidence="3" type="ORF">CGI_10025436</name>
</gene>
<evidence type="ECO:0000259" key="1">
    <source>
        <dbReference type="Pfam" id="PF07699"/>
    </source>
</evidence>
<proteinExistence type="predicted"/>
<dbReference type="SUPFAM" id="SSF57184">
    <property type="entry name" value="Growth factor receptor domain"/>
    <property type="match status" value="2"/>
</dbReference>
<dbReference type="InterPro" id="IPR009030">
    <property type="entry name" value="Growth_fac_rcpt_cys_sf"/>
</dbReference>
<dbReference type="InterPro" id="IPR011641">
    <property type="entry name" value="Tyr-kin_ephrin_A/B_rcpt-like"/>
</dbReference>
<dbReference type="HOGENOM" id="CLU_363800_0_0_1"/>
<dbReference type="PANTHER" id="PTHR46967:SF1">
    <property type="entry name" value="KERATIN-ASSOCIATED PROTEIN 16-1-LIKE"/>
    <property type="match status" value="1"/>
</dbReference>
<feature type="domain" description="IgGFc-binding protein N-terminal" evidence="2">
    <location>
        <begin position="13"/>
        <end position="117"/>
    </location>
</feature>
<evidence type="ECO:0000259" key="2">
    <source>
        <dbReference type="Pfam" id="PF17517"/>
    </source>
</evidence>
<feature type="domain" description="Tyrosine-protein kinase ephrin type A/B receptor-like" evidence="1">
    <location>
        <begin position="618"/>
        <end position="666"/>
    </location>
</feature>
<accession>K1Q7Y4</accession>
<organism evidence="3">
    <name type="scientific">Magallana gigas</name>
    <name type="common">Pacific oyster</name>
    <name type="synonym">Crassostrea gigas</name>
    <dbReference type="NCBI Taxonomy" id="29159"/>
    <lineage>
        <taxon>Eukaryota</taxon>
        <taxon>Metazoa</taxon>
        <taxon>Spiralia</taxon>
        <taxon>Lophotrochozoa</taxon>
        <taxon>Mollusca</taxon>
        <taxon>Bivalvia</taxon>
        <taxon>Autobranchia</taxon>
        <taxon>Pteriomorphia</taxon>
        <taxon>Ostreida</taxon>
        <taxon>Ostreoidea</taxon>
        <taxon>Ostreidae</taxon>
        <taxon>Magallana</taxon>
    </lineage>
</organism>
<dbReference type="InParanoid" id="K1Q7Y4"/>
<dbReference type="AlphaFoldDB" id="K1Q7Y4"/>
<sequence length="768" mass="85447">MALYFVSTTSSITLTEQVLPIKLWGQHYVVLPSGNPDDKQIILIQTAQSNTDVHILGYDYVTVPNRFLSIQRRIMGTLPVTIKSSKPVSVSQVLFSVNETESVMVNIVPVKYSVEKSTLQNSSVFEYGYLKNSGLEGCFKVPLSQYTYDNGSFDTLPDTVYGCTIMDTSASEPLYPRTNCGDWNDSKTDNPWPTMTPGDGVDNNDNDQVDEEDCYNFETLFVIPTPDVDSLTLHCPIMNDNEASFSYDKGMQWSETTGNGSTSNQIPGDQIDNDQDGLIDEEYCGLLWGDTDVLDVDLDGSLNEDCKAICEEGMELDNVTRTCRPCLVGYYKDISANDTEKSVTERFWCKKCPENKTTYTSGTVDGGQCIDHCGVGMYLEGNGCYQCAVGFFKNTSSEMSELREELRWNCSQCPEGQTTNSTGADKCIAICEEGMELDNVTRTCRPCLVGYYKDISANNTEKNVTERFWCKKCPENKTTYTSGTVDGGQCIAICEEGMELDNVTRTCRPCLVGYYKDISANDTEKNVRERFWCKKCPKNKTTYTNGTVDGGQCIDHCGVGMYLEGNGCYQCAVGFFKNTSSEMSELREELRWNCSQCPEGQTTNSTGADKCIENCLKGNEYNSTTRKCDPCNHGFFKNISGNHIDCYQCPVNHTTKVLGATDITQCKPAGCMCPCNMVHTPKNFTDEELTKNIEEMKKKLAVNKQQLSSSIRKKISVKDDRPSAKAVGSVGVVILAVCFGLLIALDYVTLTRHILGLLRVIRNLFLRN</sequence>
<dbReference type="PANTHER" id="PTHR46967">
    <property type="entry name" value="INSULIN-LIKE GROWTH FACTOR BINDING PROTEIN,N-TERMINAL"/>
    <property type="match status" value="1"/>
</dbReference>
<dbReference type="Pfam" id="PF17517">
    <property type="entry name" value="IgGFc_binding"/>
    <property type="match status" value="1"/>
</dbReference>
<dbReference type="InterPro" id="IPR035234">
    <property type="entry name" value="IgGFc-bd_N"/>
</dbReference>
<name>K1Q7Y4_MAGGI</name>
<dbReference type="SMART" id="SM01411">
    <property type="entry name" value="Ephrin_rec_like"/>
    <property type="match status" value="6"/>
</dbReference>